<organism evidence="2 3">
    <name type="scientific">Glycine soja</name>
    <name type="common">Wild soybean</name>
    <dbReference type="NCBI Taxonomy" id="3848"/>
    <lineage>
        <taxon>Eukaryota</taxon>
        <taxon>Viridiplantae</taxon>
        <taxon>Streptophyta</taxon>
        <taxon>Embryophyta</taxon>
        <taxon>Tracheophyta</taxon>
        <taxon>Spermatophyta</taxon>
        <taxon>Magnoliopsida</taxon>
        <taxon>eudicotyledons</taxon>
        <taxon>Gunneridae</taxon>
        <taxon>Pentapetalae</taxon>
        <taxon>rosids</taxon>
        <taxon>fabids</taxon>
        <taxon>Fabales</taxon>
        <taxon>Fabaceae</taxon>
        <taxon>Papilionoideae</taxon>
        <taxon>50 kb inversion clade</taxon>
        <taxon>NPAAA clade</taxon>
        <taxon>indigoferoid/millettioid clade</taxon>
        <taxon>Phaseoleae</taxon>
        <taxon>Glycine</taxon>
        <taxon>Glycine subgen. Soja</taxon>
    </lineage>
</organism>
<dbReference type="Gramene" id="XM_028378750.1">
    <property type="protein sequence ID" value="XP_028234551.1"/>
    <property type="gene ID" value="LOC114414474"/>
</dbReference>
<feature type="compositionally biased region" description="Basic residues" evidence="1">
    <location>
        <begin position="10"/>
        <end position="22"/>
    </location>
</feature>
<dbReference type="Proteomes" id="UP000289340">
    <property type="component" value="Chromosome 6"/>
</dbReference>
<protein>
    <recommendedName>
        <fullName evidence="4">DUF4408 domain-containing protein</fullName>
    </recommendedName>
</protein>
<name>A0A445K304_GLYSO</name>
<comment type="caution">
    <text evidence="2">The sequence shown here is derived from an EMBL/GenBank/DDBJ whole genome shotgun (WGS) entry which is preliminary data.</text>
</comment>
<evidence type="ECO:0008006" key="4">
    <source>
        <dbReference type="Google" id="ProtNLM"/>
    </source>
</evidence>
<dbReference type="PANTHER" id="PTHR33640:SF8">
    <property type="entry name" value="TRANSMEMBRANE PROTEIN"/>
    <property type="match status" value="1"/>
</dbReference>
<keyword evidence="3" id="KW-1185">Reference proteome</keyword>
<sequence length="237" mass="27346">MEYSTNFHKLQTKKPTKPRKHHRQLRKIASLLRYAEVCVVLVLVSRLSINLPSTLKNTTECFRNFMGSPRFVFLLGNVIIITLFAQSGQFSSNHSSSAKHAPPEPADLYLEFLQNTTIHQKLQLHLSNNNRKPKPSVRLVAETVIIKGQEIDATKTAETSLEMNKKDYRRCQSDIIVKRVETEKLPPRVLQRCETQKVQVNNNNSYPEDGMSNDDFRRKVEAFIARQQRLRTTQLSN</sequence>
<evidence type="ECO:0000256" key="1">
    <source>
        <dbReference type="SAM" id="MobiDB-lite"/>
    </source>
</evidence>
<dbReference type="EMBL" id="QZWG01000006">
    <property type="protein sequence ID" value="RZC05212.1"/>
    <property type="molecule type" value="Genomic_DNA"/>
</dbReference>
<dbReference type="PANTHER" id="PTHR33640">
    <property type="entry name" value="TRANSMEMBRANE PROTEIN"/>
    <property type="match status" value="1"/>
</dbReference>
<proteinExistence type="predicted"/>
<gene>
    <name evidence="2" type="ORF">D0Y65_013405</name>
</gene>
<evidence type="ECO:0000313" key="3">
    <source>
        <dbReference type="Proteomes" id="UP000289340"/>
    </source>
</evidence>
<feature type="region of interest" description="Disordered" evidence="1">
    <location>
        <begin position="1"/>
        <end position="22"/>
    </location>
</feature>
<evidence type="ECO:0000313" key="2">
    <source>
        <dbReference type="EMBL" id="RZC05212.1"/>
    </source>
</evidence>
<reference evidence="2 3" key="1">
    <citation type="submission" date="2018-09" db="EMBL/GenBank/DDBJ databases">
        <title>A high-quality reference genome of wild soybean provides a powerful tool to mine soybean genomes.</title>
        <authorList>
            <person name="Xie M."/>
            <person name="Chung C.Y.L."/>
            <person name="Li M.-W."/>
            <person name="Wong F.-L."/>
            <person name="Chan T.-F."/>
            <person name="Lam H.-M."/>
        </authorList>
    </citation>
    <scope>NUCLEOTIDE SEQUENCE [LARGE SCALE GENOMIC DNA]</scope>
    <source>
        <strain evidence="3">cv. W05</strain>
        <tissue evidence="2">Hypocotyl of etiolated seedlings</tissue>
    </source>
</reference>
<accession>A0A445K304</accession>
<dbReference type="AlphaFoldDB" id="A0A445K304"/>